<gene>
    <name evidence="3" type="ORF">ACFOFO_19735</name>
</gene>
<dbReference type="EMBL" id="JBHRTP010000071">
    <property type="protein sequence ID" value="MFC3110165.1"/>
    <property type="molecule type" value="Genomic_DNA"/>
</dbReference>
<feature type="signal peptide" evidence="1">
    <location>
        <begin position="1"/>
        <end position="31"/>
    </location>
</feature>
<dbReference type="InterPro" id="IPR008258">
    <property type="entry name" value="Transglycosylase_SLT_dom_1"/>
</dbReference>
<feature type="domain" description="Transglycosylase SLT" evidence="2">
    <location>
        <begin position="34"/>
        <end position="131"/>
    </location>
</feature>
<keyword evidence="4" id="KW-1185">Reference proteome</keyword>
<organism evidence="3 4">
    <name type="scientific">Undibacterium arcticum</name>
    <dbReference type="NCBI Taxonomy" id="1762892"/>
    <lineage>
        <taxon>Bacteria</taxon>
        <taxon>Pseudomonadati</taxon>
        <taxon>Pseudomonadota</taxon>
        <taxon>Betaproteobacteria</taxon>
        <taxon>Burkholderiales</taxon>
        <taxon>Oxalobacteraceae</taxon>
        <taxon>Undibacterium</taxon>
    </lineage>
</organism>
<dbReference type="CDD" id="cd13400">
    <property type="entry name" value="LT_IagB-like"/>
    <property type="match status" value="1"/>
</dbReference>
<dbReference type="Gene3D" id="1.10.530.10">
    <property type="match status" value="1"/>
</dbReference>
<dbReference type="SUPFAM" id="SSF53955">
    <property type="entry name" value="Lysozyme-like"/>
    <property type="match status" value="1"/>
</dbReference>
<sequence length="157" mass="17819">MACAKFLGSRTAGALSALALCLIMAQRSAFAVQDCFDAAASYHQVSPDILRSIAIQENWRCDGTVRRNSNGSIDVGCMQINSIHFSELSRFGIAPSDLLDQCKNIYIGAWHYKKMMRRYGNTWMAVGAYHSETIAERDSYALKVYKIWLRYFSKRER</sequence>
<comment type="caution">
    <text evidence="3">The sequence shown here is derived from an EMBL/GenBank/DDBJ whole genome shotgun (WGS) entry which is preliminary data.</text>
</comment>
<dbReference type="RefSeq" id="WP_390332522.1">
    <property type="nucleotide sequence ID" value="NZ_JBHRTP010000071.1"/>
</dbReference>
<dbReference type="Pfam" id="PF01464">
    <property type="entry name" value="SLT"/>
    <property type="match status" value="1"/>
</dbReference>
<evidence type="ECO:0000313" key="4">
    <source>
        <dbReference type="Proteomes" id="UP001595530"/>
    </source>
</evidence>
<dbReference type="InterPro" id="IPR023346">
    <property type="entry name" value="Lysozyme-like_dom_sf"/>
</dbReference>
<evidence type="ECO:0000313" key="3">
    <source>
        <dbReference type="EMBL" id="MFC3110165.1"/>
    </source>
</evidence>
<reference evidence="4" key="1">
    <citation type="journal article" date="2019" name="Int. J. Syst. Evol. Microbiol.">
        <title>The Global Catalogue of Microorganisms (GCM) 10K type strain sequencing project: providing services to taxonomists for standard genome sequencing and annotation.</title>
        <authorList>
            <consortium name="The Broad Institute Genomics Platform"/>
            <consortium name="The Broad Institute Genome Sequencing Center for Infectious Disease"/>
            <person name="Wu L."/>
            <person name="Ma J."/>
        </authorList>
    </citation>
    <scope>NUCLEOTIDE SEQUENCE [LARGE SCALE GENOMIC DNA]</scope>
    <source>
        <strain evidence="4">KCTC 42986</strain>
    </source>
</reference>
<name>A0ABV7F5G3_9BURK</name>
<keyword evidence="1" id="KW-0732">Signal</keyword>
<dbReference type="Proteomes" id="UP001595530">
    <property type="component" value="Unassembled WGS sequence"/>
</dbReference>
<proteinExistence type="predicted"/>
<evidence type="ECO:0000256" key="1">
    <source>
        <dbReference type="SAM" id="SignalP"/>
    </source>
</evidence>
<protein>
    <submittedName>
        <fullName evidence="3">Lytic transglycosylase domain-containing protein</fullName>
    </submittedName>
</protein>
<accession>A0ABV7F5G3</accession>
<feature type="chain" id="PRO_5046791171" evidence="1">
    <location>
        <begin position="32"/>
        <end position="157"/>
    </location>
</feature>
<evidence type="ECO:0000259" key="2">
    <source>
        <dbReference type="Pfam" id="PF01464"/>
    </source>
</evidence>